<protein>
    <recommendedName>
        <fullName evidence="1">F-box domain-containing protein</fullName>
    </recommendedName>
</protein>
<dbReference type="OrthoDB" id="2748143at2759"/>
<evidence type="ECO:0000313" key="2">
    <source>
        <dbReference type="EMBL" id="RDX57082.1"/>
    </source>
</evidence>
<keyword evidence="3" id="KW-1185">Reference proteome</keyword>
<dbReference type="PROSITE" id="PS50181">
    <property type="entry name" value="FBOX"/>
    <property type="match status" value="1"/>
</dbReference>
<evidence type="ECO:0000259" key="1">
    <source>
        <dbReference type="PROSITE" id="PS50181"/>
    </source>
</evidence>
<proteinExistence type="predicted"/>
<dbReference type="InterPro" id="IPR036047">
    <property type="entry name" value="F-box-like_dom_sf"/>
</dbReference>
<gene>
    <name evidence="2" type="ORF">OH76DRAFT_13229</name>
</gene>
<dbReference type="Pfam" id="PF00646">
    <property type="entry name" value="F-box"/>
    <property type="match status" value="1"/>
</dbReference>
<dbReference type="Proteomes" id="UP000256964">
    <property type="component" value="Unassembled WGS sequence"/>
</dbReference>
<organism evidence="2 3">
    <name type="scientific">Lentinus brumalis</name>
    <dbReference type="NCBI Taxonomy" id="2498619"/>
    <lineage>
        <taxon>Eukaryota</taxon>
        <taxon>Fungi</taxon>
        <taxon>Dikarya</taxon>
        <taxon>Basidiomycota</taxon>
        <taxon>Agaricomycotina</taxon>
        <taxon>Agaricomycetes</taxon>
        <taxon>Polyporales</taxon>
        <taxon>Polyporaceae</taxon>
        <taxon>Lentinus</taxon>
    </lineage>
</organism>
<dbReference type="AlphaFoldDB" id="A0A371DWZ5"/>
<sequence length="589" mass="65578">MLRLKSPMSRVFSSTILRRFLHMRRSFAAVPVQTPLSVTGPARLSLCSLPSEILACILCLCEIADIFSCSIVCRSFEYLVRTNIYIRYKIMLDVNGMVDGPPSHIPISERLQQLKIYTFQSRNGPDAFIRAQGLPYWRISPENKDWKLSLSFSGSTSYIVTKPRLGLVEIISPASDLQSATSHWVVPLKLFPQGTVSAVSVDIVQDLLLVFQEGTDSSSVLRCSMPANISMTIASSHRQILVHARSLRKPDVGHPSAMLSVLHTLAPNPERVEGIQIHKERAAWSLSYDRGQSHDIEVWDWRSGVLVWRSRFHAQVSFALLDDSYIVAGCRGWNELRLYHVAAAATSTNATSTAGVTRDQSIRLRLPAGSKLERIQESSIPNAPPNVPFWPNPSLRMIAVSFDDITATSSKKQYRAGLLIPYETLRSILAVRTSGAHVHWDAWGPRNSLLLHVPSLLHHLDRNFAHSHAFGSRLAVSLSRHGWVPGGIAVIDINPYAARYSRNPHLRRTWQAGLPRYLDMKRYFGTDSAALPHVIHYVGEHGVHGNGIVAADPYGFTTVSAMTLAHFGHPSKGIKSYSVHTAVEGIRRY</sequence>
<evidence type="ECO:0000313" key="3">
    <source>
        <dbReference type="Proteomes" id="UP000256964"/>
    </source>
</evidence>
<dbReference type="SMART" id="SM00256">
    <property type="entry name" value="FBOX"/>
    <property type="match status" value="1"/>
</dbReference>
<feature type="domain" description="F-box" evidence="1">
    <location>
        <begin position="43"/>
        <end position="88"/>
    </location>
</feature>
<dbReference type="EMBL" id="KZ857379">
    <property type="protein sequence ID" value="RDX57082.1"/>
    <property type="molecule type" value="Genomic_DNA"/>
</dbReference>
<name>A0A371DWZ5_9APHY</name>
<dbReference type="InterPro" id="IPR001810">
    <property type="entry name" value="F-box_dom"/>
</dbReference>
<dbReference type="SUPFAM" id="SSF81383">
    <property type="entry name" value="F-box domain"/>
    <property type="match status" value="1"/>
</dbReference>
<reference evidence="2 3" key="1">
    <citation type="journal article" date="2018" name="Biotechnol. Biofuels">
        <title>Integrative visual omics of the white-rot fungus Polyporus brumalis exposes the biotechnological potential of its oxidative enzymes for delignifying raw plant biomass.</title>
        <authorList>
            <person name="Miyauchi S."/>
            <person name="Rancon A."/>
            <person name="Drula E."/>
            <person name="Hage H."/>
            <person name="Chaduli D."/>
            <person name="Favel A."/>
            <person name="Grisel S."/>
            <person name="Henrissat B."/>
            <person name="Herpoel-Gimbert I."/>
            <person name="Ruiz-Duenas F.J."/>
            <person name="Chevret D."/>
            <person name="Hainaut M."/>
            <person name="Lin J."/>
            <person name="Wang M."/>
            <person name="Pangilinan J."/>
            <person name="Lipzen A."/>
            <person name="Lesage-Meessen L."/>
            <person name="Navarro D."/>
            <person name="Riley R."/>
            <person name="Grigoriev I.V."/>
            <person name="Zhou S."/>
            <person name="Raouche S."/>
            <person name="Rosso M.N."/>
        </authorList>
    </citation>
    <scope>NUCLEOTIDE SEQUENCE [LARGE SCALE GENOMIC DNA]</scope>
    <source>
        <strain evidence="2 3">BRFM 1820</strain>
    </source>
</reference>
<accession>A0A371DWZ5</accession>